<dbReference type="EMBL" id="LN831776">
    <property type="protein sequence ID" value="CQR58378.1"/>
    <property type="molecule type" value="Genomic_DNA"/>
</dbReference>
<dbReference type="KEGG" id="pri:PRIO_6009"/>
<dbReference type="HOGENOM" id="CLU_2539440_0_0_9"/>
<protein>
    <submittedName>
        <fullName evidence="2">Putative membrane protein</fullName>
    </submittedName>
</protein>
<proteinExistence type="predicted"/>
<keyword evidence="1" id="KW-0812">Transmembrane</keyword>
<dbReference type="PATRIC" id="fig|1073571.4.peg.6444"/>
<evidence type="ECO:0000313" key="2">
    <source>
        <dbReference type="EMBL" id="CQR58378.1"/>
    </source>
</evidence>
<dbReference type="Proteomes" id="UP000033163">
    <property type="component" value="Chromosome I"/>
</dbReference>
<dbReference type="AlphaFoldDB" id="A0A0E3WJ91"/>
<organism evidence="2 3">
    <name type="scientific">Paenibacillus riograndensis SBR5</name>
    <dbReference type="NCBI Taxonomy" id="1073571"/>
    <lineage>
        <taxon>Bacteria</taxon>
        <taxon>Bacillati</taxon>
        <taxon>Bacillota</taxon>
        <taxon>Bacilli</taxon>
        <taxon>Bacillales</taxon>
        <taxon>Paenibacillaceae</taxon>
        <taxon>Paenibacillus</taxon>
        <taxon>Paenibacillus sonchi group</taxon>
    </lineage>
</organism>
<dbReference type="RefSeq" id="WP_020427118.1">
    <property type="nucleotide sequence ID" value="NZ_LN831776.1"/>
</dbReference>
<keyword evidence="1" id="KW-0472">Membrane</keyword>
<reference evidence="3" key="1">
    <citation type="submission" date="2015-03" db="EMBL/GenBank/DDBJ databases">
        <authorList>
            <person name="Wibberg D."/>
        </authorList>
    </citation>
    <scope>NUCLEOTIDE SEQUENCE [LARGE SCALE GENOMIC DNA]</scope>
</reference>
<name>A0A0E3WJ91_9BACL</name>
<feature type="transmembrane region" description="Helical" evidence="1">
    <location>
        <begin position="19"/>
        <end position="41"/>
    </location>
</feature>
<evidence type="ECO:0000256" key="1">
    <source>
        <dbReference type="SAM" id="Phobius"/>
    </source>
</evidence>
<accession>A0A0E3WJ91</accession>
<keyword evidence="1" id="KW-1133">Transmembrane helix</keyword>
<gene>
    <name evidence="2" type="ORF">PRIO_6009</name>
</gene>
<evidence type="ECO:0000313" key="3">
    <source>
        <dbReference type="Proteomes" id="UP000033163"/>
    </source>
</evidence>
<sequence>MTDLAVDPKIYQVQKTRKACCSAGFLLLSFNVFIILLFHTVTKLFNVPVGLAVFQRWQAGDFLEHTSEVGHMYLWIVNFEDLV</sequence>